<protein>
    <submittedName>
        <fullName evidence="1">Uncharacterized protein</fullName>
    </submittedName>
</protein>
<name>A0AAV4XZW1_CAEEX</name>
<gene>
    <name evidence="1" type="ORF">CEXT_333941</name>
</gene>
<comment type="caution">
    <text evidence="1">The sequence shown here is derived from an EMBL/GenBank/DDBJ whole genome shotgun (WGS) entry which is preliminary data.</text>
</comment>
<dbReference type="AlphaFoldDB" id="A0AAV4XZW1"/>
<organism evidence="1 2">
    <name type="scientific">Caerostris extrusa</name>
    <name type="common">Bark spider</name>
    <name type="synonym">Caerostris bankana</name>
    <dbReference type="NCBI Taxonomy" id="172846"/>
    <lineage>
        <taxon>Eukaryota</taxon>
        <taxon>Metazoa</taxon>
        <taxon>Ecdysozoa</taxon>
        <taxon>Arthropoda</taxon>
        <taxon>Chelicerata</taxon>
        <taxon>Arachnida</taxon>
        <taxon>Araneae</taxon>
        <taxon>Araneomorphae</taxon>
        <taxon>Entelegynae</taxon>
        <taxon>Araneoidea</taxon>
        <taxon>Araneidae</taxon>
        <taxon>Caerostris</taxon>
    </lineage>
</organism>
<sequence length="168" mass="18830">MVIHKQTNCISKEARALPRVCLFSVCCSPCSICNLQRDYGRYSPLSLISASQVRLSCDMMSRLHSASEPPAQPGHELKLFELRPTSRHISTLTLRPEAEAARQLPGCFLIRFPCQWCRFAWWRHPTYPLGYTALSHSSLGSPRCRLFTAGASPRGEPLGTNARAFHPC</sequence>
<dbReference type="Proteomes" id="UP001054945">
    <property type="component" value="Unassembled WGS sequence"/>
</dbReference>
<proteinExistence type="predicted"/>
<dbReference type="EMBL" id="BPLR01018421">
    <property type="protein sequence ID" value="GIY99423.1"/>
    <property type="molecule type" value="Genomic_DNA"/>
</dbReference>
<keyword evidence="2" id="KW-1185">Reference proteome</keyword>
<accession>A0AAV4XZW1</accession>
<evidence type="ECO:0000313" key="2">
    <source>
        <dbReference type="Proteomes" id="UP001054945"/>
    </source>
</evidence>
<reference evidence="1 2" key="1">
    <citation type="submission" date="2021-06" db="EMBL/GenBank/DDBJ databases">
        <title>Caerostris extrusa draft genome.</title>
        <authorList>
            <person name="Kono N."/>
            <person name="Arakawa K."/>
        </authorList>
    </citation>
    <scope>NUCLEOTIDE SEQUENCE [LARGE SCALE GENOMIC DNA]</scope>
</reference>
<evidence type="ECO:0000313" key="1">
    <source>
        <dbReference type="EMBL" id="GIY99423.1"/>
    </source>
</evidence>